<accession>B7KE98</accession>
<keyword evidence="3" id="KW-1185">Reference proteome</keyword>
<feature type="signal peptide" evidence="1">
    <location>
        <begin position="1"/>
        <end position="28"/>
    </location>
</feature>
<gene>
    <name evidence="2" type="ordered locus">PCC7424_4859</name>
</gene>
<dbReference type="EMBL" id="CP001291">
    <property type="protein sequence ID" value="ACK73216.1"/>
    <property type="molecule type" value="Genomic_DNA"/>
</dbReference>
<dbReference type="HOGENOM" id="CLU_1683650_0_0_3"/>
<keyword evidence="1" id="KW-0732">Signal</keyword>
<evidence type="ECO:0000313" key="3">
    <source>
        <dbReference type="Proteomes" id="UP000002384"/>
    </source>
</evidence>
<dbReference type="Proteomes" id="UP000002384">
    <property type="component" value="Chromosome"/>
</dbReference>
<sequence>MKKLISLSLSLLIALSLIAFPFSQQALAAHAYVTIEKVNCGPTPGDKELYLTWKSKDEVPSIPEVNEDVQIWPTDAPLYWQCQNNQVIEPNAKTQFPVDLEMLMSLWDDDKVAGGEDNIDDKISSAVLTPAQNVRGTLEFPGNEGGSIDYLISFE</sequence>
<reference evidence="3" key="1">
    <citation type="journal article" date="2011" name="MBio">
        <title>Novel metabolic attributes of the genus Cyanothece, comprising a group of unicellular nitrogen-fixing Cyanobacteria.</title>
        <authorList>
            <person name="Bandyopadhyay A."/>
            <person name="Elvitigala T."/>
            <person name="Welsh E."/>
            <person name="Stockel J."/>
            <person name="Liberton M."/>
            <person name="Min H."/>
            <person name="Sherman L.A."/>
            <person name="Pakrasi H.B."/>
        </authorList>
    </citation>
    <scope>NUCLEOTIDE SEQUENCE [LARGE SCALE GENOMIC DNA]</scope>
    <source>
        <strain evidence="3">PCC 7424</strain>
    </source>
</reference>
<evidence type="ECO:0000256" key="1">
    <source>
        <dbReference type="SAM" id="SignalP"/>
    </source>
</evidence>
<dbReference type="eggNOG" id="ENOG5030UCX">
    <property type="taxonomic scope" value="Bacteria"/>
</dbReference>
<evidence type="ECO:0000313" key="2">
    <source>
        <dbReference type="EMBL" id="ACK73216.1"/>
    </source>
</evidence>
<proteinExistence type="predicted"/>
<protein>
    <submittedName>
        <fullName evidence="2">Uncharacterized protein</fullName>
    </submittedName>
</protein>
<dbReference type="KEGG" id="cyc:PCC7424_4859"/>
<dbReference type="AlphaFoldDB" id="B7KE98"/>
<organism evidence="2 3">
    <name type="scientific">Gloeothece citriformis (strain PCC 7424)</name>
    <name type="common">Cyanothece sp. (strain PCC 7424)</name>
    <dbReference type="NCBI Taxonomy" id="65393"/>
    <lineage>
        <taxon>Bacteria</taxon>
        <taxon>Bacillati</taxon>
        <taxon>Cyanobacteriota</taxon>
        <taxon>Cyanophyceae</taxon>
        <taxon>Oscillatoriophycideae</taxon>
        <taxon>Chroococcales</taxon>
        <taxon>Aphanothecaceae</taxon>
        <taxon>Gloeothece</taxon>
        <taxon>Gloeothece citriformis</taxon>
    </lineage>
</organism>
<dbReference type="RefSeq" id="WP_015956798.1">
    <property type="nucleotide sequence ID" value="NC_011729.1"/>
</dbReference>
<feature type="chain" id="PRO_5002858949" evidence="1">
    <location>
        <begin position="29"/>
        <end position="155"/>
    </location>
</feature>
<name>B7KE98_GLOC7</name>
<dbReference type="OrthoDB" id="9833039at2"/>